<evidence type="ECO:0000313" key="2">
    <source>
        <dbReference type="Proteomes" id="UP000001203"/>
    </source>
</evidence>
<name>B1WPY1_CROS5</name>
<reference evidence="1 2" key="1">
    <citation type="journal article" date="2008" name="Proc. Natl. Acad. Sci. U.S.A.">
        <title>The genome of Cyanothece 51142, a unicellular diazotrophic cyanobacterium important in the marine nitrogen cycle.</title>
        <authorList>
            <person name="Welsh E.A."/>
            <person name="Liberton M."/>
            <person name="Stoeckel J."/>
            <person name="Loh T."/>
            <person name="Elvitigala T."/>
            <person name="Wang C."/>
            <person name="Wollam A."/>
            <person name="Fulton R.S."/>
            <person name="Clifton S.W."/>
            <person name="Jacobs J.M."/>
            <person name="Aurora R."/>
            <person name="Ghosh B.K."/>
            <person name="Sherman L.A."/>
            <person name="Smith R.D."/>
            <person name="Wilson R.K."/>
            <person name="Pakrasi H.B."/>
        </authorList>
    </citation>
    <scope>NUCLEOTIDE SEQUENCE [LARGE SCALE GENOMIC DNA]</scope>
    <source>
        <strain evidence="2">ATCC 51142 / BH68</strain>
    </source>
</reference>
<sequence>MEVDIKLYTTISDDPIILKTNIPYPWEEDTCAI</sequence>
<gene>
    <name evidence="1" type="ordered locus">cce_3948</name>
</gene>
<dbReference type="HOGENOM" id="CLU_3381466_0_0_3"/>
<proteinExistence type="predicted"/>
<dbReference type="STRING" id="43989.cce_3948"/>
<dbReference type="KEGG" id="cyt:cce_3948"/>
<dbReference type="EMBL" id="CP000806">
    <property type="protein sequence ID" value="ACB53296.1"/>
    <property type="molecule type" value="Genomic_DNA"/>
</dbReference>
<dbReference type="AlphaFoldDB" id="B1WPY1"/>
<protein>
    <submittedName>
        <fullName evidence="1">Uncharacterized protein</fullName>
    </submittedName>
</protein>
<keyword evidence="2" id="KW-1185">Reference proteome</keyword>
<organism evidence="1 2">
    <name type="scientific">Crocosphaera subtropica (strain ATCC 51142 / BH68)</name>
    <name type="common">Cyanothece sp. (strain ATCC 51142)</name>
    <dbReference type="NCBI Taxonomy" id="43989"/>
    <lineage>
        <taxon>Bacteria</taxon>
        <taxon>Bacillati</taxon>
        <taxon>Cyanobacteriota</taxon>
        <taxon>Cyanophyceae</taxon>
        <taxon>Oscillatoriophycideae</taxon>
        <taxon>Chroococcales</taxon>
        <taxon>Aphanothecaceae</taxon>
        <taxon>Crocosphaera</taxon>
        <taxon>Crocosphaera subtropica</taxon>
    </lineage>
</organism>
<evidence type="ECO:0000313" key="1">
    <source>
        <dbReference type="EMBL" id="ACB53296.1"/>
    </source>
</evidence>
<accession>B1WPY1</accession>
<dbReference type="Proteomes" id="UP000001203">
    <property type="component" value="Chromosome circular"/>
</dbReference>